<accession>A0A5A7PN75</accession>
<name>A0A5A7PN75_STRAF</name>
<gene>
    <name evidence="1" type="ORF">STAS_10436</name>
</gene>
<protein>
    <submittedName>
        <fullName evidence="1">Eukaryotic translation initiation factor 3subunit M</fullName>
    </submittedName>
</protein>
<comment type="caution">
    <text evidence="1">The sequence shown here is derived from an EMBL/GenBank/DDBJ whole genome shotgun (WGS) entry which is preliminary data.</text>
</comment>
<evidence type="ECO:0000313" key="1">
    <source>
        <dbReference type="EMBL" id="GER34230.1"/>
    </source>
</evidence>
<keyword evidence="1" id="KW-0396">Initiation factor</keyword>
<evidence type="ECO:0000313" key="2">
    <source>
        <dbReference type="Proteomes" id="UP000325081"/>
    </source>
</evidence>
<keyword evidence="1" id="KW-0648">Protein biosynthesis</keyword>
<dbReference type="Proteomes" id="UP000325081">
    <property type="component" value="Unassembled WGS sequence"/>
</dbReference>
<proteinExistence type="predicted"/>
<dbReference type="GO" id="GO:0003743">
    <property type="term" value="F:translation initiation factor activity"/>
    <property type="evidence" value="ECO:0007669"/>
    <property type="project" value="UniProtKB-KW"/>
</dbReference>
<dbReference type="EMBL" id="BKCP01004850">
    <property type="protein sequence ID" value="GER34230.1"/>
    <property type="molecule type" value="Genomic_DNA"/>
</dbReference>
<dbReference type="AlphaFoldDB" id="A0A5A7PN75"/>
<reference evidence="2" key="1">
    <citation type="journal article" date="2019" name="Curr. Biol.">
        <title>Genome Sequence of Striga asiatica Provides Insight into the Evolution of Plant Parasitism.</title>
        <authorList>
            <person name="Yoshida S."/>
            <person name="Kim S."/>
            <person name="Wafula E.K."/>
            <person name="Tanskanen J."/>
            <person name="Kim Y.M."/>
            <person name="Honaas L."/>
            <person name="Yang Z."/>
            <person name="Spallek T."/>
            <person name="Conn C.E."/>
            <person name="Ichihashi Y."/>
            <person name="Cheong K."/>
            <person name="Cui S."/>
            <person name="Der J.P."/>
            <person name="Gundlach H."/>
            <person name="Jiao Y."/>
            <person name="Hori C."/>
            <person name="Ishida J.K."/>
            <person name="Kasahara H."/>
            <person name="Kiba T."/>
            <person name="Kim M.S."/>
            <person name="Koo N."/>
            <person name="Laohavisit A."/>
            <person name="Lee Y.H."/>
            <person name="Lumba S."/>
            <person name="McCourt P."/>
            <person name="Mortimer J.C."/>
            <person name="Mutuku J.M."/>
            <person name="Nomura T."/>
            <person name="Sasaki-Sekimoto Y."/>
            <person name="Seto Y."/>
            <person name="Wang Y."/>
            <person name="Wakatake T."/>
            <person name="Sakakibara H."/>
            <person name="Demura T."/>
            <person name="Yamaguchi S."/>
            <person name="Yoneyama K."/>
            <person name="Manabe R.I."/>
            <person name="Nelson D.C."/>
            <person name="Schulman A.H."/>
            <person name="Timko M.P."/>
            <person name="dePamphilis C.W."/>
            <person name="Choi D."/>
            <person name="Shirasu K."/>
        </authorList>
    </citation>
    <scope>NUCLEOTIDE SEQUENCE [LARGE SCALE GENOMIC DNA]</scope>
    <source>
        <strain evidence="2">cv. UVA1</strain>
    </source>
</reference>
<organism evidence="1 2">
    <name type="scientific">Striga asiatica</name>
    <name type="common">Asiatic witchweed</name>
    <name type="synonym">Buchnera asiatica</name>
    <dbReference type="NCBI Taxonomy" id="4170"/>
    <lineage>
        <taxon>Eukaryota</taxon>
        <taxon>Viridiplantae</taxon>
        <taxon>Streptophyta</taxon>
        <taxon>Embryophyta</taxon>
        <taxon>Tracheophyta</taxon>
        <taxon>Spermatophyta</taxon>
        <taxon>Magnoliopsida</taxon>
        <taxon>eudicotyledons</taxon>
        <taxon>Gunneridae</taxon>
        <taxon>Pentapetalae</taxon>
        <taxon>asterids</taxon>
        <taxon>lamiids</taxon>
        <taxon>Lamiales</taxon>
        <taxon>Orobanchaceae</taxon>
        <taxon>Buchnereae</taxon>
        <taxon>Striga</taxon>
    </lineage>
</organism>
<sequence>MGEDQMNMVIARSVEEPAGHKEDHQTISCFMDTKVPVLGIESPVQAIVKGQESKATKSRQVSQWKRRATSDGRVLIINESYRESILTSDLIRSRELENPNQFKSLSIVGEDQMNMVIARSVEEPAGHKEDHQTFSCFMDTKVPVLGIESPVQAIVKGQERKATKSRQVSQWKRRATSDGRLLRINETYREIVRHNIVGHGVQSYARTITIAGEIDASIRREANHDRLQPISSIQSSIPNAPSRPSAQALHALQPKTKAQWHFWPNPWSIDHFKSCQQDHLVFHGVQPKNQAKGQGDMSFFMSPRHVPHYRLDQDHLNQFLSTKIGSNTSNTRRVLHFHSLGSAQAKPVSHPCRATRAAPFAPKLSPTEPRLNHFEFSAF</sequence>
<dbReference type="OrthoDB" id="1936908at2759"/>
<keyword evidence="2" id="KW-1185">Reference proteome</keyword>